<organism evidence="1 2">
    <name type="scientific">Ixodes persulcatus</name>
    <name type="common">Taiga tick</name>
    <dbReference type="NCBI Taxonomy" id="34615"/>
    <lineage>
        <taxon>Eukaryota</taxon>
        <taxon>Metazoa</taxon>
        <taxon>Ecdysozoa</taxon>
        <taxon>Arthropoda</taxon>
        <taxon>Chelicerata</taxon>
        <taxon>Arachnida</taxon>
        <taxon>Acari</taxon>
        <taxon>Parasitiformes</taxon>
        <taxon>Ixodida</taxon>
        <taxon>Ixodoidea</taxon>
        <taxon>Ixodidae</taxon>
        <taxon>Ixodinae</taxon>
        <taxon>Ixodes</taxon>
    </lineage>
</organism>
<proteinExistence type="predicted"/>
<keyword evidence="2" id="KW-1185">Reference proteome</keyword>
<protein>
    <submittedName>
        <fullName evidence="1">Uncharacterized protein</fullName>
    </submittedName>
</protein>
<gene>
    <name evidence="1" type="ORF">HPB47_026645</name>
</gene>
<dbReference type="EMBL" id="JABSTQ010009742">
    <property type="protein sequence ID" value="KAG0426242.1"/>
    <property type="molecule type" value="Genomic_DNA"/>
</dbReference>
<accession>A0AC60PY54</accession>
<evidence type="ECO:0000313" key="1">
    <source>
        <dbReference type="EMBL" id="KAG0426242.1"/>
    </source>
</evidence>
<sequence length="76" mass="8994">MTFLQRSSQESYTTAMFVRHPFERLVSAYVDKVLRPSAGKVYFYDRYFNDVPGVRETGRNLTFPEFIDYILNQTVN</sequence>
<evidence type="ECO:0000313" key="2">
    <source>
        <dbReference type="Proteomes" id="UP000805193"/>
    </source>
</evidence>
<name>A0AC60PY54_IXOPE</name>
<dbReference type="Proteomes" id="UP000805193">
    <property type="component" value="Unassembled WGS sequence"/>
</dbReference>
<comment type="caution">
    <text evidence="1">The sequence shown here is derived from an EMBL/GenBank/DDBJ whole genome shotgun (WGS) entry which is preliminary data.</text>
</comment>
<reference evidence="1 2" key="1">
    <citation type="journal article" date="2020" name="Cell">
        <title>Large-Scale Comparative Analyses of Tick Genomes Elucidate Their Genetic Diversity and Vector Capacities.</title>
        <authorList>
            <consortium name="Tick Genome and Microbiome Consortium (TIGMIC)"/>
            <person name="Jia N."/>
            <person name="Wang J."/>
            <person name="Shi W."/>
            <person name="Du L."/>
            <person name="Sun Y."/>
            <person name="Zhan W."/>
            <person name="Jiang J.F."/>
            <person name="Wang Q."/>
            <person name="Zhang B."/>
            <person name="Ji P."/>
            <person name="Bell-Sakyi L."/>
            <person name="Cui X.M."/>
            <person name="Yuan T.T."/>
            <person name="Jiang B.G."/>
            <person name="Yang W.F."/>
            <person name="Lam T.T."/>
            <person name="Chang Q.C."/>
            <person name="Ding S.J."/>
            <person name="Wang X.J."/>
            <person name="Zhu J.G."/>
            <person name="Ruan X.D."/>
            <person name="Zhao L."/>
            <person name="Wei J.T."/>
            <person name="Ye R.Z."/>
            <person name="Que T.C."/>
            <person name="Du C.H."/>
            <person name="Zhou Y.H."/>
            <person name="Cheng J.X."/>
            <person name="Dai P.F."/>
            <person name="Guo W.B."/>
            <person name="Han X.H."/>
            <person name="Huang E.J."/>
            <person name="Li L.F."/>
            <person name="Wei W."/>
            <person name="Gao Y.C."/>
            <person name="Liu J.Z."/>
            <person name="Shao H.Z."/>
            <person name="Wang X."/>
            <person name="Wang C.C."/>
            <person name="Yang T.C."/>
            <person name="Huo Q.B."/>
            <person name="Li W."/>
            <person name="Chen H.Y."/>
            <person name="Chen S.E."/>
            <person name="Zhou L.G."/>
            <person name="Ni X.B."/>
            <person name="Tian J.H."/>
            <person name="Sheng Y."/>
            <person name="Liu T."/>
            <person name="Pan Y.S."/>
            <person name="Xia L.Y."/>
            <person name="Li J."/>
            <person name="Zhao F."/>
            <person name="Cao W.C."/>
        </authorList>
    </citation>
    <scope>NUCLEOTIDE SEQUENCE [LARGE SCALE GENOMIC DNA]</scope>
    <source>
        <strain evidence="1">Iper-2018</strain>
    </source>
</reference>